<protein>
    <submittedName>
        <fullName evidence="1">Uncharacterized protein</fullName>
    </submittedName>
</protein>
<evidence type="ECO:0000313" key="1">
    <source>
        <dbReference type="EMBL" id="KAL0150407.1"/>
    </source>
</evidence>
<dbReference type="AlphaFoldDB" id="A0ABD0MK11"/>
<dbReference type="EMBL" id="JAMKFB020000295">
    <property type="protein sequence ID" value="KAL0150407.1"/>
    <property type="molecule type" value="Genomic_DNA"/>
</dbReference>
<keyword evidence="2" id="KW-1185">Reference proteome</keyword>
<organism evidence="1 2">
    <name type="scientific">Cirrhinus mrigala</name>
    <name type="common">Mrigala</name>
    <dbReference type="NCBI Taxonomy" id="683832"/>
    <lineage>
        <taxon>Eukaryota</taxon>
        <taxon>Metazoa</taxon>
        <taxon>Chordata</taxon>
        <taxon>Craniata</taxon>
        <taxon>Vertebrata</taxon>
        <taxon>Euteleostomi</taxon>
        <taxon>Actinopterygii</taxon>
        <taxon>Neopterygii</taxon>
        <taxon>Teleostei</taxon>
        <taxon>Ostariophysi</taxon>
        <taxon>Cypriniformes</taxon>
        <taxon>Cyprinidae</taxon>
        <taxon>Labeoninae</taxon>
        <taxon>Labeonini</taxon>
        <taxon>Cirrhinus</taxon>
    </lineage>
</organism>
<reference evidence="1 2" key="1">
    <citation type="submission" date="2024-05" db="EMBL/GenBank/DDBJ databases">
        <title>Genome sequencing and assembly of Indian major carp, Cirrhinus mrigala (Hamilton, 1822).</title>
        <authorList>
            <person name="Mohindra V."/>
            <person name="Chowdhury L.M."/>
            <person name="Lal K."/>
            <person name="Jena J.K."/>
        </authorList>
    </citation>
    <scope>NUCLEOTIDE SEQUENCE [LARGE SCALE GENOMIC DNA]</scope>
    <source>
        <strain evidence="1">CM1030</strain>
        <tissue evidence="1">Blood</tissue>
    </source>
</reference>
<comment type="caution">
    <text evidence="1">The sequence shown here is derived from an EMBL/GenBank/DDBJ whole genome shotgun (WGS) entry which is preliminary data.</text>
</comment>
<gene>
    <name evidence="1" type="ORF">M9458_054224</name>
</gene>
<name>A0ABD0MK11_CIRMR</name>
<proteinExistence type="predicted"/>
<sequence length="79" mass="8381">CEASVGSEAADLACFSPSYAESRHAVKHAIPSACAVELCSTRYANSTVALTGTRSHVFISIIRAEQSTLSQTCLREESC</sequence>
<dbReference type="Proteomes" id="UP001529510">
    <property type="component" value="Unassembled WGS sequence"/>
</dbReference>
<accession>A0ABD0MK11</accession>
<feature type="non-terminal residue" evidence="1">
    <location>
        <position position="1"/>
    </location>
</feature>
<evidence type="ECO:0000313" key="2">
    <source>
        <dbReference type="Proteomes" id="UP001529510"/>
    </source>
</evidence>